<dbReference type="PRINTS" id="PR00481">
    <property type="entry name" value="LAMNOPPTDASE"/>
</dbReference>
<comment type="catalytic activity">
    <reaction evidence="1 7">
        <text>Release of an N-terminal amino acid, Xaa-|-Yaa-, in which Xaa is preferably Leu, but may be other amino acids including Pro although not Arg or Lys, and Yaa may be Pro. Amino acid amides and methyl esters are also readily hydrolyzed, but rates on arylamides are exceedingly low.</text>
        <dbReference type="EC" id="3.4.11.1"/>
    </reaction>
</comment>
<dbReference type="HAMAP" id="MF_00181">
    <property type="entry name" value="Cytosol_peptidase_M17"/>
    <property type="match status" value="1"/>
</dbReference>
<keyword evidence="7" id="KW-0479">Metal-binding</keyword>
<evidence type="ECO:0000256" key="4">
    <source>
        <dbReference type="ARBA" id="ARBA00022438"/>
    </source>
</evidence>
<dbReference type="Gene3D" id="3.40.220.10">
    <property type="entry name" value="Leucine Aminopeptidase, subunit E, domain 1"/>
    <property type="match status" value="1"/>
</dbReference>
<feature type="binding site" evidence="7">
    <location>
        <position position="237"/>
    </location>
    <ligand>
        <name>Mn(2+)</name>
        <dbReference type="ChEBI" id="CHEBI:29035"/>
        <label>2</label>
    </ligand>
</feature>
<evidence type="ECO:0000256" key="1">
    <source>
        <dbReference type="ARBA" id="ARBA00000135"/>
    </source>
</evidence>
<comment type="function">
    <text evidence="7">Presumably involved in the processing and regular turnover of intracellular proteins. Catalyzes the removal of unsubstituted N-terminal amino acids from various peptides.</text>
</comment>
<evidence type="ECO:0000256" key="7">
    <source>
        <dbReference type="HAMAP-Rule" id="MF_00181"/>
    </source>
</evidence>
<dbReference type="InterPro" id="IPR000819">
    <property type="entry name" value="Peptidase_M17_C"/>
</dbReference>
<feature type="domain" description="Cytosol aminopeptidase" evidence="8">
    <location>
        <begin position="317"/>
        <end position="324"/>
    </location>
</feature>
<comment type="cofactor">
    <cofactor evidence="7">
        <name>Mn(2+)</name>
        <dbReference type="ChEBI" id="CHEBI:29035"/>
    </cofactor>
    <text evidence="7">Binds 2 manganese ions per subunit.</text>
</comment>
<dbReference type="NCBIfam" id="NF002074">
    <property type="entry name" value="PRK00913.1-4"/>
    <property type="match status" value="1"/>
</dbReference>
<evidence type="ECO:0000256" key="6">
    <source>
        <dbReference type="ARBA" id="ARBA00022801"/>
    </source>
</evidence>
<keyword evidence="5 7" id="KW-0645">Protease</keyword>
<dbReference type="SUPFAM" id="SSF52949">
    <property type="entry name" value="Macro domain-like"/>
    <property type="match status" value="1"/>
</dbReference>
<dbReference type="GO" id="GO:0005737">
    <property type="term" value="C:cytoplasm"/>
    <property type="evidence" value="ECO:0007669"/>
    <property type="project" value="UniProtKB-SubCell"/>
</dbReference>
<dbReference type="GO" id="GO:0070006">
    <property type="term" value="F:metalloaminopeptidase activity"/>
    <property type="evidence" value="ECO:0007669"/>
    <property type="project" value="InterPro"/>
</dbReference>
<dbReference type="PANTHER" id="PTHR11963">
    <property type="entry name" value="LEUCINE AMINOPEPTIDASE-RELATED"/>
    <property type="match status" value="1"/>
</dbReference>
<comment type="catalytic activity">
    <reaction evidence="2 7">
        <text>Release of an N-terminal amino acid, preferentially leucine, but not glutamic or aspartic acids.</text>
        <dbReference type="EC" id="3.4.11.10"/>
    </reaction>
</comment>
<dbReference type="PROSITE" id="PS00631">
    <property type="entry name" value="CYTOSOL_AP"/>
    <property type="match status" value="1"/>
</dbReference>
<organism evidence="9 10">
    <name type="scientific">Oceanivirga miroungae</name>
    <dbReference type="NCBI Taxonomy" id="1130046"/>
    <lineage>
        <taxon>Bacteria</taxon>
        <taxon>Fusobacteriati</taxon>
        <taxon>Fusobacteriota</taxon>
        <taxon>Fusobacteriia</taxon>
        <taxon>Fusobacteriales</taxon>
        <taxon>Leptotrichiaceae</taxon>
        <taxon>Oceanivirga</taxon>
    </lineage>
</organism>
<dbReference type="InterPro" id="IPR008283">
    <property type="entry name" value="Peptidase_M17_N"/>
</dbReference>
<keyword evidence="6 7" id="KW-0378">Hydrolase</keyword>
<proteinExistence type="inferred from homology"/>
<dbReference type="EC" id="3.4.11.1" evidence="7"/>
<comment type="similarity">
    <text evidence="3 7">Belongs to the peptidase M17 family.</text>
</comment>
<keyword evidence="7" id="KW-0464">Manganese</keyword>
<dbReference type="NCBIfam" id="NF002083">
    <property type="entry name" value="PRK00913.3-5"/>
    <property type="match status" value="1"/>
</dbReference>
<dbReference type="PANTHER" id="PTHR11963:SF23">
    <property type="entry name" value="CYTOSOL AMINOPEPTIDASE"/>
    <property type="match status" value="1"/>
</dbReference>
<protein>
    <recommendedName>
        <fullName evidence="7">Probable cytosol aminopeptidase</fullName>
        <ecNumber evidence="7">3.4.11.1</ecNumber>
    </recommendedName>
    <alternativeName>
        <fullName evidence="7">Leucine aminopeptidase</fullName>
        <shortName evidence="7">LAP</shortName>
        <ecNumber evidence="7">3.4.11.10</ecNumber>
    </alternativeName>
    <alternativeName>
        <fullName evidence="7">Leucyl aminopeptidase</fullName>
    </alternativeName>
</protein>
<feature type="binding site" evidence="7">
    <location>
        <position position="321"/>
    </location>
    <ligand>
        <name>Mn(2+)</name>
        <dbReference type="ChEBI" id="CHEBI:29035"/>
        <label>2</label>
    </ligand>
</feature>
<dbReference type="EMBL" id="CABWIB010000001">
    <property type="protein sequence ID" value="VWL85630.1"/>
    <property type="molecule type" value="Genomic_DNA"/>
</dbReference>
<evidence type="ECO:0000256" key="2">
    <source>
        <dbReference type="ARBA" id="ARBA00000967"/>
    </source>
</evidence>
<dbReference type="Gene3D" id="3.40.630.10">
    <property type="entry name" value="Zn peptidases"/>
    <property type="match status" value="1"/>
</dbReference>
<reference evidence="9 10" key="1">
    <citation type="submission" date="2019-10" db="EMBL/GenBank/DDBJ databases">
        <authorList>
            <person name="Blom J."/>
        </authorList>
    </citation>
    <scope>NUCLEOTIDE SEQUENCE [LARGE SCALE GENOMIC DNA]</scope>
    <source>
        <strain evidence="9 10">ES3154-GLU</strain>
    </source>
</reference>
<dbReference type="GO" id="GO:0006508">
    <property type="term" value="P:proteolysis"/>
    <property type="evidence" value="ECO:0007669"/>
    <property type="project" value="UniProtKB-KW"/>
</dbReference>
<feature type="binding site" evidence="7">
    <location>
        <position position="242"/>
    </location>
    <ligand>
        <name>Mn(2+)</name>
        <dbReference type="ChEBI" id="CHEBI:29035"/>
        <label>2</label>
    </ligand>
</feature>
<dbReference type="InterPro" id="IPR043472">
    <property type="entry name" value="Macro_dom-like"/>
</dbReference>
<dbReference type="AlphaFoldDB" id="A0A6I8M867"/>
<evidence type="ECO:0000256" key="3">
    <source>
        <dbReference type="ARBA" id="ARBA00009528"/>
    </source>
</evidence>
<feature type="binding site" evidence="7">
    <location>
        <position position="321"/>
    </location>
    <ligand>
        <name>Mn(2+)</name>
        <dbReference type="ChEBI" id="CHEBI:29035"/>
        <label>1</label>
    </ligand>
</feature>
<evidence type="ECO:0000313" key="10">
    <source>
        <dbReference type="Proteomes" id="UP000419017"/>
    </source>
</evidence>
<accession>A0A6I8M867</accession>
<comment type="subcellular location">
    <subcellularLocation>
        <location evidence="7">Cytoplasm</location>
    </subcellularLocation>
</comment>
<dbReference type="SUPFAM" id="SSF53187">
    <property type="entry name" value="Zn-dependent exopeptidases"/>
    <property type="match status" value="1"/>
</dbReference>
<dbReference type="NCBIfam" id="NF002073">
    <property type="entry name" value="PRK00913.1-2"/>
    <property type="match status" value="1"/>
</dbReference>
<feature type="active site" evidence="7">
    <location>
        <position position="323"/>
    </location>
</feature>
<dbReference type="InterPro" id="IPR023042">
    <property type="entry name" value="Peptidase_M17_leu_NH2_pept"/>
</dbReference>
<dbReference type="RefSeq" id="WP_156683609.1">
    <property type="nucleotide sequence ID" value="NZ_CABWIB010000001.1"/>
</dbReference>
<feature type="binding site" evidence="7">
    <location>
        <position position="260"/>
    </location>
    <ligand>
        <name>Mn(2+)</name>
        <dbReference type="ChEBI" id="CHEBI:29035"/>
        <label>2</label>
    </ligand>
</feature>
<keyword evidence="4 7" id="KW-0031">Aminopeptidase</keyword>
<feature type="binding site" evidence="7">
    <location>
        <position position="319"/>
    </location>
    <ligand>
        <name>Mn(2+)</name>
        <dbReference type="ChEBI" id="CHEBI:29035"/>
        <label>1</label>
    </ligand>
</feature>
<feature type="active site" evidence="7">
    <location>
        <position position="249"/>
    </location>
</feature>
<evidence type="ECO:0000313" key="9">
    <source>
        <dbReference type="EMBL" id="VWL85630.1"/>
    </source>
</evidence>
<gene>
    <name evidence="7" type="primary">pepA</name>
    <name evidence="9" type="ORF">OMES3154_00915</name>
</gene>
<evidence type="ECO:0000259" key="8">
    <source>
        <dbReference type="PROSITE" id="PS00631"/>
    </source>
</evidence>
<dbReference type="InterPro" id="IPR011356">
    <property type="entry name" value="Leucine_aapep/pepB"/>
</dbReference>
<dbReference type="Proteomes" id="UP000419017">
    <property type="component" value="Unassembled WGS sequence"/>
</dbReference>
<dbReference type="Pfam" id="PF02789">
    <property type="entry name" value="Peptidase_M17_N"/>
    <property type="match status" value="1"/>
</dbReference>
<dbReference type="EC" id="3.4.11.10" evidence="7"/>
<keyword evidence="10" id="KW-1185">Reference proteome</keyword>
<evidence type="ECO:0000256" key="5">
    <source>
        <dbReference type="ARBA" id="ARBA00022670"/>
    </source>
</evidence>
<dbReference type="Pfam" id="PF00883">
    <property type="entry name" value="Peptidase_M17"/>
    <property type="match status" value="1"/>
</dbReference>
<dbReference type="GO" id="GO:0030145">
    <property type="term" value="F:manganese ion binding"/>
    <property type="evidence" value="ECO:0007669"/>
    <property type="project" value="UniProtKB-UniRule"/>
</dbReference>
<feature type="binding site" evidence="7">
    <location>
        <position position="242"/>
    </location>
    <ligand>
        <name>Mn(2+)</name>
        <dbReference type="ChEBI" id="CHEBI:29035"/>
        <label>1</label>
    </ligand>
</feature>
<name>A0A6I8M867_9FUSO</name>
<sequence>MKFNFNNEKGLLVHLMFEDSALKCDVFSKLVEKKIFSKKSGEIYLDIYNGACFVGLGKKEELEVDNLREIFFKLANELKAKKVEEVQIELPKLENICEEGIVTGITEGFIQSEYDFNRFKSDKNDKYELVVNLNKATEKQIKEVEDLENLMSAVFETRDLVNLPSNYIYPETLAKNAQELLSPLGVKVSIYGKEEIKKMGMEAFYAVGKGSDNEPRLIVMEYDNNSDSNEKIALVGKGITYDAGGYSLKPSDSMKTMFCDMGGAASVIGTILALAKNKVKTNVVGVVAACENAVSGHSYKPGDIIGSLSGKTIEVDNTDAEGRVTLADSVYYATKFKNATKVIDLATLTGACLVALGEVYTGALTNNQEFYNNLLEASYKAGEKIWQLPYDKEFKKLNKSHVADIKNSGGRLGGTITAGLFISEFINDLPWVHLDIAGTAFLSSANSYLPKGATGVHVKTLYYLLKEDK</sequence>
<keyword evidence="7" id="KW-0963">Cytoplasm</keyword>
<dbReference type="CDD" id="cd00433">
    <property type="entry name" value="Peptidase_M17"/>
    <property type="match status" value="1"/>
</dbReference>